<feature type="region of interest" description="Disordered" evidence="3">
    <location>
        <begin position="82"/>
        <end position="101"/>
    </location>
</feature>
<feature type="region of interest" description="Disordered" evidence="3">
    <location>
        <begin position="1"/>
        <end position="41"/>
    </location>
</feature>
<feature type="region of interest" description="Disordered" evidence="3">
    <location>
        <begin position="257"/>
        <end position="374"/>
    </location>
</feature>
<dbReference type="InterPro" id="IPR006652">
    <property type="entry name" value="Kelch_1"/>
</dbReference>
<dbReference type="Gene3D" id="2.120.10.80">
    <property type="entry name" value="Kelch-type beta propeller"/>
    <property type="match status" value="2"/>
</dbReference>
<dbReference type="Proteomes" id="UP000249464">
    <property type="component" value="Unassembled WGS sequence"/>
</dbReference>
<accession>A0A2X0M7Q6</accession>
<evidence type="ECO:0000313" key="4">
    <source>
        <dbReference type="EMBL" id="SGY49872.1"/>
    </source>
</evidence>
<feature type="region of interest" description="Disordered" evidence="3">
    <location>
        <begin position="122"/>
        <end position="152"/>
    </location>
</feature>
<proteinExistence type="predicted"/>
<gene>
    <name evidence="4" type="primary">BQ5605_C001g00829</name>
    <name evidence="4" type="ORF">BQ5605_C001G00829</name>
</gene>
<dbReference type="Pfam" id="PF01344">
    <property type="entry name" value="Kelch_1"/>
    <property type="match status" value="1"/>
</dbReference>
<feature type="compositionally biased region" description="Low complexity" evidence="3">
    <location>
        <begin position="7"/>
        <end position="28"/>
    </location>
</feature>
<evidence type="ECO:0000256" key="2">
    <source>
        <dbReference type="ARBA" id="ARBA00022737"/>
    </source>
</evidence>
<sequence length="758" mass="80674">MARSDDAATTSSSGGSGSGIATSGTTGTLTKPASSTASVASRSLLSIRRSSLFNKKTSSKVTTVQNAAAALDLSLTRRAAAAAGSPVSPTEAEAEAARSGTLTTSASGAGFAFGLSLRRRSSISTTSSPINAPRRVELPHRPKTSSQSPVATPLNSWNTIFTHGPHPVGATAADAPRHSTPTARTKSMSPNEPTGPATTNHRMQQDLTTTFAPSFAASSSLLSSNAHAHALVNQPSFIHPHTTSALVHDAHSSTATLPKATNKQQHPPSSNWATSPRAATSATPEPSTPTGAMSSSSFNGMSMNNNTSNKPLVGQINTASRSPLPSASGPSPFSATKSSALAQMTTTATRPVPNSSSSSRRGEPTLPHGKVARAPATSMYWSRTPVSGRLPRPMRAHTAVVVDTSIYCFGGCDLKGVCFRDVWKLDGDSFLWSKIKVLGDVPPVTRAHTSTVVGSRIWVIAGGDGPNYSNSVYYFETTSHEWFRPKVYGPTPTKRRAHAAVLYGSRIIIFGGGNGSNALQDVHSLDVSNHYRPTWSELRVRGPKPVRRGYHSMTLVGSKAIVFGGSDGTECFSDMFVLDLEGLTWTEIIPEFPAPLSPSKATSHVGPPPRTEAFPRLSHSATLLGSYLVIFGGHDGIDFSNELLFFNLVSLQWEPRSAHGHAPSPRGYHTCVLHDSRLLCIGGEHRSLHSFRYIMMCVLTCPMALLLLLPGFDGKQVFDECYSLDLGALAFLPQVTQFKLDVYNDQEEEEGERREESG</sequence>
<keyword evidence="5" id="KW-1185">Reference proteome</keyword>
<feature type="compositionally biased region" description="Polar residues" evidence="3">
    <location>
        <begin position="29"/>
        <end position="40"/>
    </location>
</feature>
<feature type="compositionally biased region" description="Polar residues" evidence="3">
    <location>
        <begin position="179"/>
        <end position="201"/>
    </location>
</feature>
<dbReference type="STRING" id="796604.A0A2X0M7Q6"/>
<dbReference type="EMBL" id="FQNC01000043">
    <property type="protein sequence ID" value="SGY49872.1"/>
    <property type="molecule type" value="Genomic_DNA"/>
</dbReference>
<dbReference type="PANTHER" id="PTHR46093">
    <property type="entry name" value="ACYL-COA-BINDING DOMAIN-CONTAINING PROTEIN 5"/>
    <property type="match status" value="1"/>
</dbReference>
<keyword evidence="2" id="KW-0677">Repeat</keyword>
<dbReference type="PANTHER" id="PTHR46093:SF3">
    <property type="entry name" value="ACYL-COA-BINDING DOMAIN-CONTAINING PROTEIN 4"/>
    <property type="match status" value="1"/>
</dbReference>
<dbReference type="SUPFAM" id="SSF117281">
    <property type="entry name" value="Kelch motif"/>
    <property type="match status" value="1"/>
</dbReference>
<reference evidence="4 5" key="1">
    <citation type="submission" date="2016-11" db="EMBL/GenBank/DDBJ databases">
        <authorList>
            <person name="Jaros S."/>
            <person name="Januszkiewicz K."/>
            <person name="Wedrychowicz H."/>
        </authorList>
    </citation>
    <scope>NUCLEOTIDE SEQUENCE [LARGE SCALE GENOMIC DNA]</scope>
</reference>
<protein>
    <submittedName>
        <fullName evidence="4">BQ5605_C001g00829 protein</fullName>
    </submittedName>
</protein>
<evidence type="ECO:0000256" key="1">
    <source>
        <dbReference type="ARBA" id="ARBA00022441"/>
    </source>
</evidence>
<evidence type="ECO:0000313" key="5">
    <source>
        <dbReference type="Proteomes" id="UP000249464"/>
    </source>
</evidence>
<keyword evidence="1" id="KW-0880">Kelch repeat</keyword>
<feature type="compositionally biased region" description="Polar residues" evidence="3">
    <location>
        <begin position="315"/>
        <end position="354"/>
    </location>
</feature>
<dbReference type="AlphaFoldDB" id="A0A2X0M7Q6"/>
<dbReference type="SMART" id="SM00612">
    <property type="entry name" value="Kelch"/>
    <property type="match status" value="4"/>
</dbReference>
<name>A0A2X0M7Q6_9BASI</name>
<feature type="compositionally biased region" description="Low complexity" evidence="3">
    <location>
        <begin position="273"/>
        <end position="309"/>
    </location>
</feature>
<dbReference type="Pfam" id="PF24681">
    <property type="entry name" value="Kelch_KLHDC2_KLHL20_DRC7"/>
    <property type="match status" value="2"/>
</dbReference>
<feature type="region of interest" description="Disordered" evidence="3">
    <location>
        <begin position="169"/>
        <end position="201"/>
    </location>
</feature>
<organism evidence="4 5">
    <name type="scientific">Microbotryum silenes-dioicae</name>
    <dbReference type="NCBI Taxonomy" id="796604"/>
    <lineage>
        <taxon>Eukaryota</taxon>
        <taxon>Fungi</taxon>
        <taxon>Dikarya</taxon>
        <taxon>Basidiomycota</taxon>
        <taxon>Pucciniomycotina</taxon>
        <taxon>Microbotryomycetes</taxon>
        <taxon>Microbotryales</taxon>
        <taxon>Microbotryaceae</taxon>
        <taxon>Microbotryum</taxon>
    </lineage>
</organism>
<dbReference type="InterPro" id="IPR015915">
    <property type="entry name" value="Kelch-typ_b-propeller"/>
</dbReference>
<evidence type="ECO:0000256" key="3">
    <source>
        <dbReference type="SAM" id="MobiDB-lite"/>
    </source>
</evidence>
<feature type="compositionally biased region" description="Polar residues" evidence="3">
    <location>
        <begin position="257"/>
        <end position="272"/>
    </location>
</feature>